<keyword evidence="9" id="KW-1185">Reference proteome</keyword>
<dbReference type="PROSITE" id="PS00330">
    <property type="entry name" value="HEMOLYSIN_CALCIUM"/>
    <property type="match status" value="3"/>
</dbReference>
<dbReference type="SUPFAM" id="SSF56219">
    <property type="entry name" value="DNase I-like"/>
    <property type="match status" value="1"/>
</dbReference>
<evidence type="ECO:0000256" key="6">
    <source>
        <dbReference type="SAM" id="MobiDB-lite"/>
    </source>
</evidence>
<keyword evidence="4" id="KW-0843">Virulence</keyword>
<dbReference type="PRINTS" id="PR01488">
    <property type="entry name" value="RTXTOXINA"/>
</dbReference>
<dbReference type="InterPro" id="IPR001343">
    <property type="entry name" value="Hemolysn_Ca-bd"/>
</dbReference>
<dbReference type="EMBL" id="QRDW01000002">
    <property type="protein sequence ID" value="RED52050.1"/>
    <property type="molecule type" value="Genomic_DNA"/>
</dbReference>
<dbReference type="CDD" id="cd04486">
    <property type="entry name" value="YhcR_OBF_like"/>
    <property type="match status" value="1"/>
</dbReference>
<dbReference type="GO" id="GO:0005576">
    <property type="term" value="C:extracellular region"/>
    <property type="evidence" value="ECO:0007669"/>
    <property type="project" value="InterPro"/>
</dbReference>
<dbReference type="Gene3D" id="3.60.10.10">
    <property type="entry name" value="Endonuclease/exonuclease/phosphatase"/>
    <property type="match status" value="1"/>
</dbReference>
<dbReference type="PRINTS" id="PR00313">
    <property type="entry name" value="CABNDNGRPT"/>
</dbReference>
<organism evidence="8 9">
    <name type="scientific">Aestuariispira insulae</name>
    <dbReference type="NCBI Taxonomy" id="1461337"/>
    <lineage>
        <taxon>Bacteria</taxon>
        <taxon>Pseudomonadati</taxon>
        <taxon>Pseudomonadota</taxon>
        <taxon>Alphaproteobacteria</taxon>
        <taxon>Rhodospirillales</taxon>
        <taxon>Kiloniellaceae</taxon>
        <taxon>Aestuariispira</taxon>
    </lineage>
</organism>
<dbReference type="InterPro" id="IPR036691">
    <property type="entry name" value="Endo/exonu/phosph_ase_sf"/>
</dbReference>
<name>A0A3D9HRE7_9PROT</name>
<dbReference type="Gene3D" id="2.150.10.10">
    <property type="entry name" value="Serralysin-like metalloprotease, C-terminal"/>
    <property type="match status" value="1"/>
</dbReference>
<evidence type="ECO:0000256" key="1">
    <source>
        <dbReference type="ARBA" id="ARBA00004370"/>
    </source>
</evidence>
<keyword evidence="3" id="KW-0677">Repeat</keyword>
<evidence type="ECO:0000256" key="3">
    <source>
        <dbReference type="ARBA" id="ARBA00022737"/>
    </source>
</evidence>
<dbReference type="GO" id="GO:0005509">
    <property type="term" value="F:calcium ion binding"/>
    <property type="evidence" value="ECO:0007669"/>
    <property type="project" value="InterPro"/>
</dbReference>
<keyword evidence="5" id="KW-0472">Membrane</keyword>
<dbReference type="PANTHER" id="PTHR42834">
    <property type="entry name" value="ENDONUCLEASE/EXONUCLEASE/PHOSPHATASE FAMILY PROTEIN (AFU_ORTHOLOGUE AFUA_3G09210)"/>
    <property type="match status" value="1"/>
</dbReference>
<sequence length="967" mass="101059">MPSPVINEFVLDHSGSDLFEFVEFFGTPDTDYSQYTLIQIEGDASNSVGRIDSVDTLGQTNAEGFFTLDFSSNRFENGTVTLLLVENFTGSVGDMVSLDPDSGAVTGPFSAIADSVAIQDSASDTVFSDVVLGDMGGASRLVDGQDTDSAGDFIENDYGGHGLPGSTDSHDAGTAVNTPNAANSTDGNNGGGDPDFVAIYDIQGLSHQSAYTGQAVKTSGIVTAVDSNGYYLQDASGDGNIGTSDAIFIFTGSAPTVAVGDAVEVSGTVEEYQPGGASSHNLSITQLTNVNGNVLSSGNDLPAAVILGEGGRMAPTDVVEDDAFGSYDPESDGIDFYESLEGMRVTVPDTQVVGATNRYGEIWTVADNGDNATGMHERGGIHLGETDTNPERIQIQIDNTLTPGGSINVNVGDSLGDVTGVMSYSYGNYEILATEALNAAAGLTEQEITSLTGNDDQMTVASYNVLNLDPSDTDQIQAIAQQIVDNLLNPDVLALQEVQDNSGATDDGTVDADQTLQALADAIKALGGPEYQFFDIDPEDKTQGGQPGGNIRVAYLYNPERVTLVEDSVQRLDDPAFDGSRIPLQAQFEFNGETVTVINNHLSSKFGSTPIFGDTQPFINAGEEDRIAQAQAINAAVDAMLDDDPDAKIVVLGDMNDFDFSTPIDHLSGESEDNQVLYNQIQALIDAGDDSVYTYNYQGSSQNLDHLLVSESLRDVTEFDVVHTNVDFADAASDHEPILARITIPKADPMVLVGTRRDDILEGGAADDIILGNKGDDLLIGNGGADYIEGGKGRDDLFGGDGDDTLIGGKGKDLLLGGAGDDLLNGGKGNDTLIGGAGNDILIGGKGRDVYLFGYGDGEDLVVNADRRDIVRFGTGITADQVSFAQDGDNLVASLDGGDSITIADWYAGNRPNLKAFELNDGTRLPVTDVGNLVSAMAGFAGSQAGEDAGYVSEKADGFSSILTAGS</sequence>
<evidence type="ECO:0000256" key="2">
    <source>
        <dbReference type="ARBA" id="ARBA00022656"/>
    </source>
</evidence>
<proteinExistence type="predicted"/>
<dbReference type="InterPro" id="IPR011049">
    <property type="entry name" value="Serralysin-like_metalloprot_C"/>
</dbReference>
<dbReference type="GO" id="GO:0016020">
    <property type="term" value="C:membrane"/>
    <property type="evidence" value="ECO:0007669"/>
    <property type="project" value="UniProtKB-SubCell"/>
</dbReference>
<gene>
    <name evidence="8" type="ORF">DFP90_10267</name>
</gene>
<dbReference type="InterPro" id="IPR005135">
    <property type="entry name" value="Endo/exonuclease/phosphatase"/>
</dbReference>
<dbReference type="InterPro" id="IPR003995">
    <property type="entry name" value="RTX_toxin_determinant-A"/>
</dbReference>
<dbReference type="GO" id="GO:0003824">
    <property type="term" value="F:catalytic activity"/>
    <property type="evidence" value="ECO:0007669"/>
    <property type="project" value="InterPro"/>
</dbReference>
<comment type="caution">
    <text evidence="8">The sequence shown here is derived from an EMBL/GenBank/DDBJ whole genome shotgun (WGS) entry which is preliminary data.</text>
</comment>
<dbReference type="AlphaFoldDB" id="A0A3D9HRE7"/>
<protein>
    <recommendedName>
        <fullName evidence="7">Endonuclease/exonuclease/phosphatase domain-containing protein</fullName>
    </recommendedName>
</protein>
<dbReference type="OrthoDB" id="9773411at2"/>
<dbReference type="SUPFAM" id="SSF51120">
    <property type="entry name" value="beta-Roll"/>
    <property type="match status" value="1"/>
</dbReference>
<dbReference type="RefSeq" id="WP_115935610.1">
    <property type="nucleotide sequence ID" value="NZ_QRDW01000002.1"/>
</dbReference>
<keyword evidence="2" id="KW-0800">Toxin</keyword>
<evidence type="ECO:0000259" key="7">
    <source>
        <dbReference type="Pfam" id="PF03372"/>
    </source>
</evidence>
<accession>A0A3D9HRE7</accession>
<dbReference type="Pfam" id="PF03372">
    <property type="entry name" value="Exo_endo_phos"/>
    <property type="match status" value="1"/>
</dbReference>
<evidence type="ECO:0000256" key="5">
    <source>
        <dbReference type="ARBA" id="ARBA00023136"/>
    </source>
</evidence>
<evidence type="ECO:0000256" key="4">
    <source>
        <dbReference type="ARBA" id="ARBA00023026"/>
    </source>
</evidence>
<feature type="compositionally biased region" description="Polar residues" evidence="6">
    <location>
        <begin position="175"/>
        <end position="187"/>
    </location>
</feature>
<dbReference type="Pfam" id="PF00353">
    <property type="entry name" value="HemolysinCabind"/>
    <property type="match status" value="3"/>
</dbReference>
<dbReference type="GO" id="GO:0090729">
    <property type="term" value="F:toxin activity"/>
    <property type="evidence" value="ECO:0007669"/>
    <property type="project" value="UniProtKB-KW"/>
</dbReference>
<dbReference type="PANTHER" id="PTHR42834:SF1">
    <property type="entry name" value="ENDONUCLEASE_EXONUCLEASE_PHOSPHATASE FAMILY PROTEIN (AFU_ORTHOLOGUE AFUA_3G09210)"/>
    <property type="match status" value="1"/>
</dbReference>
<dbReference type="InterPro" id="IPR018511">
    <property type="entry name" value="Hemolysin-typ_Ca-bd_CS"/>
</dbReference>
<feature type="region of interest" description="Disordered" evidence="6">
    <location>
        <begin position="152"/>
        <end position="190"/>
    </location>
</feature>
<comment type="subcellular location">
    <subcellularLocation>
        <location evidence="1">Membrane</location>
    </subcellularLocation>
</comment>
<evidence type="ECO:0000313" key="8">
    <source>
        <dbReference type="EMBL" id="RED52050.1"/>
    </source>
</evidence>
<dbReference type="Proteomes" id="UP000256845">
    <property type="component" value="Unassembled WGS sequence"/>
</dbReference>
<feature type="domain" description="Endonuclease/exonuclease/phosphatase" evidence="7">
    <location>
        <begin position="461"/>
        <end position="735"/>
    </location>
</feature>
<evidence type="ECO:0000313" key="9">
    <source>
        <dbReference type="Proteomes" id="UP000256845"/>
    </source>
</evidence>
<reference evidence="8 9" key="1">
    <citation type="submission" date="2018-07" db="EMBL/GenBank/DDBJ databases">
        <title>Genomic Encyclopedia of Type Strains, Phase III (KMG-III): the genomes of soil and plant-associated and newly described type strains.</title>
        <authorList>
            <person name="Whitman W."/>
        </authorList>
    </citation>
    <scope>NUCLEOTIDE SEQUENCE [LARGE SCALE GENOMIC DNA]</scope>
    <source>
        <strain evidence="8 9">CECT 8488</strain>
    </source>
</reference>